<dbReference type="RefSeq" id="XP_013250031.1">
    <property type="nucleotide sequence ID" value="XM_013394577.1"/>
</dbReference>
<keyword evidence="2" id="KW-0143">Chaperone</keyword>
<dbReference type="InterPro" id="IPR027235">
    <property type="entry name" value="PFD2"/>
</dbReference>
<feature type="coiled-coil region" evidence="3">
    <location>
        <begin position="13"/>
        <end position="40"/>
    </location>
</feature>
<evidence type="ECO:0000256" key="3">
    <source>
        <dbReference type="SAM" id="Coils"/>
    </source>
</evidence>
<organism evidence="4 5">
    <name type="scientific">Eimeria acervulina</name>
    <name type="common">Coccidian parasite</name>
    <dbReference type="NCBI Taxonomy" id="5801"/>
    <lineage>
        <taxon>Eukaryota</taxon>
        <taxon>Sar</taxon>
        <taxon>Alveolata</taxon>
        <taxon>Apicomplexa</taxon>
        <taxon>Conoidasida</taxon>
        <taxon>Coccidia</taxon>
        <taxon>Eucoccidiorida</taxon>
        <taxon>Eimeriorina</taxon>
        <taxon>Eimeriidae</taxon>
        <taxon>Eimeria</taxon>
    </lineage>
</organism>
<dbReference type="OrthoDB" id="29646at2759"/>
<evidence type="ECO:0000256" key="2">
    <source>
        <dbReference type="ARBA" id="ARBA00023186"/>
    </source>
</evidence>
<accession>U6GI45</accession>
<dbReference type="OMA" id="TNDLREH"/>
<dbReference type="GO" id="GO:0006457">
    <property type="term" value="P:protein folding"/>
    <property type="evidence" value="ECO:0007669"/>
    <property type="project" value="InterPro"/>
</dbReference>
<dbReference type="GO" id="GO:0051082">
    <property type="term" value="F:unfolded protein binding"/>
    <property type="evidence" value="ECO:0007669"/>
    <property type="project" value="InterPro"/>
</dbReference>
<dbReference type="GeneID" id="25272801"/>
<evidence type="ECO:0000313" key="4">
    <source>
        <dbReference type="EMBL" id="CDI79931.1"/>
    </source>
</evidence>
<dbReference type="SUPFAM" id="SSF46579">
    <property type="entry name" value="Prefoldin"/>
    <property type="match status" value="1"/>
</dbReference>
<evidence type="ECO:0000313" key="5">
    <source>
        <dbReference type="Proteomes" id="UP000018050"/>
    </source>
</evidence>
<reference evidence="4" key="2">
    <citation type="submission" date="2013-10" db="EMBL/GenBank/DDBJ databases">
        <authorList>
            <person name="Aslett M."/>
        </authorList>
    </citation>
    <scope>NUCLEOTIDE SEQUENCE [LARGE SCALE GENOMIC DNA]</scope>
    <source>
        <strain evidence="4">Houghton</strain>
    </source>
</reference>
<keyword evidence="3" id="KW-0175">Coiled coil</keyword>
<reference evidence="4" key="1">
    <citation type="submission" date="2013-10" db="EMBL/GenBank/DDBJ databases">
        <title>Genomic analysis of the causative agents of coccidiosis in chickens.</title>
        <authorList>
            <person name="Reid A.J."/>
            <person name="Blake D."/>
            <person name="Billington K."/>
            <person name="Browne H."/>
            <person name="Dunn M."/>
            <person name="Hung S."/>
            <person name="Kawahara F."/>
            <person name="Miranda-Saavedra D."/>
            <person name="Mourier T."/>
            <person name="Nagra H."/>
            <person name="Otto T.D."/>
            <person name="Rawlings N."/>
            <person name="Sanchez A."/>
            <person name="Sanders M."/>
            <person name="Subramaniam C."/>
            <person name="Tay Y."/>
            <person name="Dear P."/>
            <person name="Doerig C."/>
            <person name="Gruber A."/>
            <person name="Parkinson J."/>
            <person name="Shirley M."/>
            <person name="Wan K.L."/>
            <person name="Berriman M."/>
            <person name="Tomley F."/>
            <person name="Pain A."/>
        </authorList>
    </citation>
    <scope>NUCLEOTIDE SEQUENCE [LARGE SCALE GENOMIC DNA]</scope>
    <source>
        <strain evidence="4">Houghton</strain>
    </source>
</reference>
<protein>
    <recommendedName>
        <fullName evidence="6">Prefoldin subunit 2</fullName>
    </recommendedName>
</protein>
<dbReference type="EMBL" id="HG671107">
    <property type="protein sequence ID" value="CDI79931.1"/>
    <property type="molecule type" value="Genomic_DNA"/>
</dbReference>
<evidence type="ECO:0000256" key="1">
    <source>
        <dbReference type="ARBA" id="ARBA00008045"/>
    </source>
</evidence>
<sequence>MAQAEGAPGPSRDEELRQRLQRLEKERLALTNTIAELQQDTSDHQLVLDAFKDLEPSRRCYRLVGGVLVERTVGEVQPALEQHKATVGEALKGLEKQLATVQQQLAAASQEYVSRTGSADVPHLQQQAAAAAAAATKGKKEAGGVLV</sequence>
<feature type="coiled-coil region" evidence="3">
    <location>
        <begin position="84"/>
        <end position="111"/>
    </location>
</feature>
<dbReference type="Gene3D" id="1.10.287.370">
    <property type="match status" value="1"/>
</dbReference>
<gene>
    <name evidence="4" type="ORF">EAH_00047310</name>
</gene>
<dbReference type="PANTHER" id="PTHR13303">
    <property type="entry name" value="PREFOLDIN SUBUNIT 2"/>
    <property type="match status" value="1"/>
</dbReference>
<dbReference type="GO" id="GO:0016272">
    <property type="term" value="C:prefoldin complex"/>
    <property type="evidence" value="ECO:0007669"/>
    <property type="project" value="InterPro"/>
</dbReference>
<evidence type="ECO:0008006" key="6">
    <source>
        <dbReference type="Google" id="ProtNLM"/>
    </source>
</evidence>
<dbReference type="Proteomes" id="UP000018050">
    <property type="component" value="Unassembled WGS sequence"/>
</dbReference>
<dbReference type="AlphaFoldDB" id="U6GI45"/>
<keyword evidence="5" id="KW-1185">Reference proteome</keyword>
<dbReference type="VEuPathDB" id="ToxoDB:EAH_00047310"/>
<name>U6GI45_EIMAC</name>
<dbReference type="InterPro" id="IPR009053">
    <property type="entry name" value="Prefoldin"/>
</dbReference>
<dbReference type="CDD" id="cd23163">
    <property type="entry name" value="Prefoldin_2"/>
    <property type="match status" value="1"/>
</dbReference>
<proteinExistence type="inferred from homology"/>
<comment type="similarity">
    <text evidence="1">Belongs to the prefoldin subunit beta family.</text>
</comment>
<dbReference type="InterPro" id="IPR002777">
    <property type="entry name" value="PFD_beta-like"/>
</dbReference>
<dbReference type="Pfam" id="PF01920">
    <property type="entry name" value="Prefoldin_2"/>
    <property type="match status" value="1"/>
</dbReference>